<gene>
    <name evidence="2" type="ORF">BJ508DRAFT_323558</name>
</gene>
<dbReference type="Gene3D" id="3.60.130.30">
    <property type="match status" value="1"/>
</dbReference>
<evidence type="ECO:0000256" key="1">
    <source>
        <dbReference type="SAM" id="MobiDB-lite"/>
    </source>
</evidence>
<protein>
    <submittedName>
        <fullName evidence="2">Uncharacterized protein</fullName>
    </submittedName>
</protein>
<keyword evidence="3" id="KW-1185">Reference proteome</keyword>
<dbReference type="EMBL" id="ML119658">
    <property type="protein sequence ID" value="RPA84651.1"/>
    <property type="molecule type" value="Genomic_DNA"/>
</dbReference>
<dbReference type="AlphaFoldDB" id="A0A3N4IKD7"/>
<feature type="compositionally biased region" description="Basic and acidic residues" evidence="1">
    <location>
        <begin position="82"/>
        <end position="108"/>
    </location>
</feature>
<feature type="compositionally biased region" description="Basic and acidic residues" evidence="1">
    <location>
        <begin position="190"/>
        <end position="205"/>
    </location>
</feature>
<name>A0A3N4IKD7_ASCIM</name>
<accession>A0A3N4IKD7</accession>
<feature type="region of interest" description="Disordered" evidence="1">
    <location>
        <begin position="1"/>
        <end position="43"/>
    </location>
</feature>
<organism evidence="2 3">
    <name type="scientific">Ascobolus immersus RN42</name>
    <dbReference type="NCBI Taxonomy" id="1160509"/>
    <lineage>
        <taxon>Eukaryota</taxon>
        <taxon>Fungi</taxon>
        <taxon>Dikarya</taxon>
        <taxon>Ascomycota</taxon>
        <taxon>Pezizomycotina</taxon>
        <taxon>Pezizomycetes</taxon>
        <taxon>Pezizales</taxon>
        <taxon>Ascobolaceae</taxon>
        <taxon>Ascobolus</taxon>
    </lineage>
</organism>
<evidence type="ECO:0000313" key="3">
    <source>
        <dbReference type="Proteomes" id="UP000275078"/>
    </source>
</evidence>
<dbReference type="OrthoDB" id="5414467at2759"/>
<dbReference type="Proteomes" id="UP000275078">
    <property type="component" value="Unassembled WGS sequence"/>
</dbReference>
<proteinExistence type="predicted"/>
<reference evidence="2 3" key="1">
    <citation type="journal article" date="2018" name="Nat. Ecol. Evol.">
        <title>Pezizomycetes genomes reveal the molecular basis of ectomycorrhizal truffle lifestyle.</title>
        <authorList>
            <person name="Murat C."/>
            <person name="Payen T."/>
            <person name="Noel B."/>
            <person name="Kuo A."/>
            <person name="Morin E."/>
            <person name="Chen J."/>
            <person name="Kohler A."/>
            <person name="Krizsan K."/>
            <person name="Balestrini R."/>
            <person name="Da Silva C."/>
            <person name="Montanini B."/>
            <person name="Hainaut M."/>
            <person name="Levati E."/>
            <person name="Barry K.W."/>
            <person name="Belfiori B."/>
            <person name="Cichocki N."/>
            <person name="Clum A."/>
            <person name="Dockter R.B."/>
            <person name="Fauchery L."/>
            <person name="Guy J."/>
            <person name="Iotti M."/>
            <person name="Le Tacon F."/>
            <person name="Lindquist E.A."/>
            <person name="Lipzen A."/>
            <person name="Malagnac F."/>
            <person name="Mello A."/>
            <person name="Molinier V."/>
            <person name="Miyauchi S."/>
            <person name="Poulain J."/>
            <person name="Riccioni C."/>
            <person name="Rubini A."/>
            <person name="Sitrit Y."/>
            <person name="Splivallo R."/>
            <person name="Traeger S."/>
            <person name="Wang M."/>
            <person name="Zifcakova L."/>
            <person name="Wipf D."/>
            <person name="Zambonelli A."/>
            <person name="Paolocci F."/>
            <person name="Nowrousian M."/>
            <person name="Ottonello S."/>
            <person name="Baldrian P."/>
            <person name="Spatafora J.W."/>
            <person name="Henrissat B."/>
            <person name="Nagy L.G."/>
            <person name="Aury J.M."/>
            <person name="Wincker P."/>
            <person name="Grigoriev I.V."/>
            <person name="Bonfante P."/>
            <person name="Martin F.M."/>
        </authorList>
    </citation>
    <scope>NUCLEOTIDE SEQUENCE [LARGE SCALE GENOMIC DNA]</scope>
    <source>
        <strain evidence="2 3">RN42</strain>
    </source>
</reference>
<feature type="compositionally biased region" description="Pro residues" evidence="1">
    <location>
        <begin position="137"/>
        <end position="147"/>
    </location>
</feature>
<feature type="region of interest" description="Disordered" evidence="1">
    <location>
        <begin position="82"/>
        <end position="220"/>
    </location>
</feature>
<evidence type="ECO:0000313" key="2">
    <source>
        <dbReference type="EMBL" id="RPA84651.1"/>
    </source>
</evidence>
<dbReference type="STRING" id="1160509.A0A3N4IKD7"/>
<sequence>MDEDDLYDPDCYYADEEEREEEGDLSDFVTSDEDSEYEDEKDMDRCLEDEVNEAYEMARQARSFVFKMRKRLDQALIYFEEKRDRYDQLSEELKKEQRREMGSRKYDAMDFANSIANGNDDGLGTPPPPKFYRKRPLSPPPPPPQPKPSKKQKTTSTKPPPPPQPKPSKKPKTVSANKSTPQQPKPVPEGGKEMEKQIEKKKTGATEENPILLSSDDDTPSTPSYTFIGVVIPAPSKRILPTSDALQKAYRHRSNINAFTWQNTPPITCKFSTYHQNRLREWLYHNSNKIVHKVPVTYLQLRDQARSKVQFTKGLPLPNATLPTSLIPSFQDEDDRSLLITDSENTPLAFRFRIPVHLIENLEKVDSYLPQRKRKNAGRGDFVHRHFAVWGLHMKVLKQSVEFRRDKDKGGQAWLDANSELFQYLTEQLQLGFPEQFTRMERYRQDCAKTGYPTPMAGGWHGLAINQRMDKNGGDRHLDWNDTKTVFNAVVPYGTWDKESDRHQPWVGGNVFLPSLNLELELRRAEVLFFFGRIIEHQVRPISFGYRNVLDLFCHNLTFKRSDELVEMLGQMGHRAEKGRGIRTSTVKREKEVGKIQAKIRKDIRDGKL</sequence>
<feature type="compositionally biased region" description="Acidic residues" evidence="1">
    <location>
        <begin position="1"/>
        <end position="41"/>
    </location>
</feature>